<keyword evidence="3 7" id="KW-0812">Transmembrane</keyword>
<evidence type="ECO:0000256" key="2">
    <source>
        <dbReference type="ARBA" id="ARBA00009950"/>
    </source>
</evidence>
<organism evidence="8 9">
    <name type="scientific">Malassezia equina</name>
    <dbReference type="NCBI Taxonomy" id="1381935"/>
    <lineage>
        <taxon>Eukaryota</taxon>
        <taxon>Fungi</taxon>
        <taxon>Dikarya</taxon>
        <taxon>Basidiomycota</taxon>
        <taxon>Ustilaginomycotina</taxon>
        <taxon>Malasseziomycetes</taxon>
        <taxon>Malasseziales</taxon>
        <taxon>Malasseziaceae</taxon>
        <taxon>Malassezia</taxon>
    </lineage>
</organism>
<protein>
    <submittedName>
        <fullName evidence="8">Uncharacterized protein</fullName>
    </submittedName>
</protein>
<evidence type="ECO:0000256" key="7">
    <source>
        <dbReference type="SAM" id="Phobius"/>
    </source>
</evidence>
<dbReference type="Pfam" id="PF05620">
    <property type="entry name" value="TMEM208_SND2"/>
    <property type="match status" value="1"/>
</dbReference>
<keyword evidence="5 7" id="KW-1133">Transmembrane helix</keyword>
<dbReference type="GO" id="GO:0006624">
    <property type="term" value="P:vacuolar protein processing"/>
    <property type="evidence" value="ECO:0007669"/>
    <property type="project" value="TreeGrafter"/>
</dbReference>
<dbReference type="Proteomes" id="UP001214415">
    <property type="component" value="Chromosome 6"/>
</dbReference>
<evidence type="ECO:0000256" key="4">
    <source>
        <dbReference type="ARBA" id="ARBA00022824"/>
    </source>
</evidence>
<keyword evidence="6 7" id="KW-0472">Membrane</keyword>
<evidence type="ECO:0000313" key="9">
    <source>
        <dbReference type="Proteomes" id="UP001214415"/>
    </source>
</evidence>
<name>A0AAF0J1G5_9BASI</name>
<reference evidence="8" key="1">
    <citation type="submission" date="2023-03" db="EMBL/GenBank/DDBJ databases">
        <title>Mating type loci evolution in Malassezia.</title>
        <authorList>
            <person name="Coelho M.A."/>
        </authorList>
    </citation>
    <scope>NUCLEOTIDE SEQUENCE</scope>
    <source>
        <strain evidence="8">CBS 12830</strain>
    </source>
</reference>
<feature type="transmembrane region" description="Helical" evidence="7">
    <location>
        <begin position="44"/>
        <end position="64"/>
    </location>
</feature>
<keyword evidence="4" id="KW-0256">Endoplasmic reticulum</keyword>
<dbReference type="EMBL" id="CP119905">
    <property type="protein sequence ID" value="WFD24458.1"/>
    <property type="molecule type" value="Genomic_DNA"/>
</dbReference>
<comment type="subcellular location">
    <subcellularLocation>
        <location evidence="1">Endoplasmic reticulum membrane</location>
        <topology evidence="1">Multi-pass membrane protein</topology>
    </subcellularLocation>
</comment>
<comment type="similarity">
    <text evidence="2">Belongs to the TMEM208 family.</text>
</comment>
<dbReference type="GO" id="GO:0005789">
    <property type="term" value="C:endoplasmic reticulum membrane"/>
    <property type="evidence" value="ECO:0007669"/>
    <property type="project" value="UniProtKB-SubCell"/>
</dbReference>
<feature type="transmembrane region" description="Helical" evidence="7">
    <location>
        <begin position="20"/>
        <end position="38"/>
    </location>
</feature>
<feature type="transmembrane region" description="Helical" evidence="7">
    <location>
        <begin position="76"/>
        <end position="95"/>
    </location>
</feature>
<evidence type="ECO:0000256" key="3">
    <source>
        <dbReference type="ARBA" id="ARBA00022692"/>
    </source>
</evidence>
<dbReference type="AlphaFoldDB" id="A0AAF0J1G5"/>
<dbReference type="PANTHER" id="PTHR13505:SF7">
    <property type="entry name" value="TRANSMEMBRANE PROTEIN 208"/>
    <property type="match status" value="1"/>
</dbReference>
<dbReference type="PANTHER" id="PTHR13505">
    <property type="entry name" value="TRANSMEMBRANE PROTEIN 208"/>
    <property type="match status" value="1"/>
</dbReference>
<sequence length="172" mass="19263">MAKGAQKRVASTNARARQTLALGFLITNTLYVVAHLVRYRSVRWPAAVWVPYLLTEAVAAGLAYQLTDMARKGADLAQGGLTAYMFDIVYITWFVHGTTALFSRYFWWTYLVIPLYAGYLLYIYILAPYVGKRSGASPPGIQAKAPSTEPGLSKRQAKLQARQARRVQVRRT</sequence>
<evidence type="ECO:0000313" key="8">
    <source>
        <dbReference type="EMBL" id="WFD24458.1"/>
    </source>
</evidence>
<proteinExistence type="inferred from homology"/>
<feature type="transmembrane region" description="Helical" evidence="7">
    <location>
        <begin position="107"/>
        <end position="127"/>
    </location>
</feature>
<accession>A0AAF0J1G5</accession>
<evidence type="ECO:0000256" key="1">
    <source>
        <dbReference type="ARBA" id="ARBA00004477"/>
    </source>
</evidence>
<keyword evidence="9" id="KW-1185">Reference proteome</keyword>
<dbReference type="InterPro" id="IPR008506">
    <property type="entry name" value="SND2/TMEM208"/>
</dbReference>
<evidence type="ECO:0000256" key="5">
    <source>
        <dbReference type="ARBA" id="ARBA00022989"/>
    </source>
</evidence>
<gene>
    <name evidence="8" type="ORF">MEQU1_003160</name>
</gene>
<dbReference type="GO" id="GO:0005773">
    <property type="term" value="C:vacuole"/>
    <property type="evidence" value="ECO:0007669"/>
    <property type="project" value="GOC"/>
</dbReference>
<evidence type="ECO:0000256" key="6">
    <source>
        <dbReference type="ARBA" id="ARBA00023136"/>
    </source>
</evidence>